<protein>
    <recommendedName>
        <fullName evidence="3">Endosialidase-like protein</fullName>
    </recommendedName>
</protein>
<sequence length="337" mass="37176">MKGTSFIALLFCLGTAHAQDRIELNPGGAASGDLMGLKATETGNNTTLFHIFKNFTNQTSDEDLLTIDRFGNTELYGTSKLHWNPQGGAPGDRFGIKVTESGNNTTKLHFFRNFTGDSQDLDALVIDANRKVGIGTASPTSELEIKSPLNNHAELHINSSSDDGVSIIRFQDAGTSTWGFLANYPGSGKFSLYNYQLTSNAFVFDSNGNMGIGTANPGAYRLAVNGSIRAKEIKVETGWADYVFKEGYDLPTLEEVEKHIKEKGHLMNIPSAKEVEENGIQLGEMNRLLLEKIEELTLYLITQDKAIKTLQEENQVLKDLVKEIKLIKPQFINYDTN</sequence>
<comment type="caution">
    <text evidence="1">The sequence shown here is derived from an EMBL/GenBank/DDBJ whole genome shotgun (WGS) entry which is preliminary data.</text>
</comment>
<name>A0A964TEE2_9FLAO</name>
<dbReference type="AlphaFoldDB" id="A0A964TEE2"/>
<keyword evidence="2" id="KW-1185">Reference proteome</keyword>
<proteinExistence type="predicted"/>
<dbReference type="RefSeq" id="WP_166524830.1">
    <property type="nucleotide sequence ID" value="NZ_JAAABI010000010.1"/>
</dbReference>
<reference evidence="1" key="1">
    <citation type="submission" date="2020-01" db="EMBL/GenBank/DDBJ databases">
        <title>Muricauda ochracea sp. nov., isolated from a tidal flat of Garorim bay in Korea.</title>
        <authorList>
            <person name="Kim D."/>
            <person name="Yoo Y."/>
            <person name="Kim J.-J."/>
        </authorList>
    </citation>
    <scope>NUCLEOTIDE SEQUENCE</scope>
    <source>
        <strain evidence="1">JGD-17</strain>
    </source>
</reference>
<evidence type="ECO:0000313" key="2">
    <source>
        <dbReference type="Proteomes" id="UP000667650"/>
    </source>
</evidence>
<organism evidence="1 2">
    <name type="scientific">Flagellimonas ochracea</name>
    <dbReference type="NCBI Taxonomy" id="2696472"/>
    <lineage>
        <taxon>Bacteria</taxon>
        <taxon>Pseudomonadati</taxon>
        <taxon>Bacteroidota</taxon>
        <taxon>Flavobacteriia</taxon>
        <taxon>Flavobacteriales</taxon>
        <taxon>Flavobacteriaceae</taxon>
        <taxon>Flagellimonas</taxon>
    </lineage>
</organism>
<accession>A0A964TEE2</accession>
<dbReference type="Proteomes" id="UP000667650">
    <property type="component" value="Unassembled WGS sequence"/>
</dbReference>
<dbReference type="EMBL" id="JAAABI010000010">
    <property type="protein sequence ID" value="NAY93420.1"/>
    <property type="molecule type" value="Genomic_DNA"/>
</dbReference>
<gene>
    <name evidence="1" type="ORF">GTQ34_16030</name>
</gene>
<evidence type="ECO:0008006" key="3">
    <source>
        <dbReference type="Google" id="ProtNLM"/>
    </source>
</evidence>
<evidence type="ECO:0000313" key="1">
    <source>
        <dbReference type="EMBL" id="NAY93420.1"/>
    </source>
</evidence>